<dbReference type="InterPro" id="IPR036397">
    <property type="entry name" value="RNaseH_sf"/>
</dbReference>
<sequence>MHDQKSTTVAKCLFGISETLHADQGHQFESVLVKSLCEFRHVMKTRTSPQHPQCDGAVERFNRTPINQLTRMLLRQANYVACLTQNPDSALGASTENRDYAYLSSTEEIL</sequence>
<evidence type="ECO:0000259" key="1">
    <source>
        <dbReference type="PROSITE" id="PS50994"/>
    </source>
</evidence>
<dbReference type="OrthoDB" id="441285at2759"/>
<feature type="domain" description="Integrase catalytic" evidence="1">
    <location>
        <begin position="1"/>
        <end position="110"/>
    </location>
</feature>
<dbReference type="InterPro" id="IPR012337">
    <property type="entry name" value="RNaseH-like_sf"/>
</dbReference>
<dbReference type="EMBL" id="JAINUF010000004">
    <property type="protein sequence ID" value="KAJ8365398.1"/>
    <property type="molecule type" value="Genomic_DNA"/>
</dbReference>
<dbReference type="Gene3D" id="3.30.420.10">
    <property type="entry name" value="Ribonuclease H-like superfamily/Ribonuclease H"/>
    <property type="match status" value="1"/>
</dbReference>
<protein>
    <recommendedName>
        <fullName evidence="1">Integrase catalytic domain-containing protein</fullName>
    </recommendedName>
</protein>
<evidence type="ECO:0000313" key="3">
    <source>
        <dbReference type="Proteomes" id="UP001152622"/>
    </source>
</evidence>
<organism evidence="2 3">
    <name type="scientific">Synaphobranchus kaupii</name>
    <name type="common">Kaup's arrowtooth eel</name>
    <dbReference type="NCBI Taxonomy" id="118154"/>
    <lineage>
        <taxon>Eukaryota</taxon>
        <taxon>Metazoa</taxon>
        <taxon>Chordata</taxon>
        <taxon>Craniata</taxon>
        <taxon>Vertebrata</taxon>
        <taxon>Euteleostomi</taxon>
        <taxon>Actinopterygii</taxon>
        <taxon>Neopterygii</taxon>
        <taxon>Teleostei</taxon>
        <taxon>Anguilliformes</taxon>
        <taxon>Synaphobranchidae</taxon>
        <taxon>Synaphobranchus</taxon>
    </lineage>
</organism>
<proteinExistence type="predicted"/>
<dbReference type="PANTHER" id="PTHR37984:SF15">
    <property type="entry name" value="INTEGRASE CATALYTIC DOMAIN-CONTAINING PROTEIN"/>
    <property type="match status" value="1"/>
</dbReference>
<gene>
    <name evidence="2" type="ORF">SKAU_G00142290</name>
</gene>
<dbReference type="InterPro" id="IPR001584">
    <property type="entry name" value="Integrase_cat-core"/>
</dbReference>
<dbReference type="Proteomes" id="UP001152622">
    <property type="component" value="Chromosome 4"/>
</dbReference>
<name>A0A9Q1FSQ1_SYNKA</name>
<dbReference type="SUPFAM" id="SSF53098">
    <property type="entry name" value="Ribonuclease H-like"/>
    <property type="match status" value="1"/>
</dbReference>
<accession>A0A9Q1FSQ1</accession>
<dbReference type="GO" id="GO:0015074">
    <property type="term" value="P:DNA integration"/>
    <property type="evidence" value="ECO:0007669"/>
    <property type="project" value="InterPro"/>
</dbReference>
<dbReference type="InterPro" id="IPR050951">
    <property type="entry name" value="Retrovirus_Pol_polyprotein"/>
</dbReference>
<comment type="caution">
    <text evidence="2">The sequence shown here is derived from an EMBL/GenBank/DDBJ whole genome shotgun (WGS) entry which is preliminary data.</text>
</comment>
<keyword evidence="3" id="KW-1185">Reference proteome</keyword>
<reference evidence="2" key="1">
    <citation type="journal article" date="2023" name="Science">
        <title>Genome structures resolve the early diversification of teleost fishes.</title>
        <authorList>
            <person name="Parey E."/>
            <person name="Louis A."/>
            <person name="Montfort J."/>
            <person name="Bouchez O."/>
            <person name="Roques C."/>
            <person name="Iampietro C."/>
            <person name="Lluch J."/>
            <person name="Castinel A."/>
            <person name="Donnadieu C."/>
            <person name="Desvignes T."/>
            <person name="Floi Bucao C."/>
            <person name="Jouanno E."/>
            <person name="Wen M."/>
            <person name="Mejri S."/>
            <person name="Dirks R."/>
            <person name="Jansen H."/>
            <person name="Henkel C."/>
            <person name="Chen W.J."/>
            <person name="Zahm M."/>
            <person name="Cabau C."/>
            <person name="Klopp C."/>
            <person name="Thompson A.W."/>
            <person name="Robinson-Rechavi M."/>
            <person name="Braasch I."/>
            <person name="Lecointre G."/>
            <person name="Bobe J."/>
            <person name="Postlethwait J.H."/>
            <person name="Berthelot C."/>
            <person name="Roest Crollius H."/>
            <person name="Guiguen Y."/>
        </authorList>
    </citation>
    <scope>NUCLEOTIDE SEQUENCE</scope>
    <source>
        <strain evidence="2">WJC10195</strain>
    </source>
</reference>
<dbReference type="PANTHER" id="PTHR37984">
    <property type="entry name" value="PROTEIN CBG26694"/>
    <property type="match status" value="1"/>
</dbReference>
<dbReference type="PROSITE" id="PS50994">
    <property type="entry name" value="INTEGRASE"/>
    <property type="match status" value="1"/>
</dbReference>
<dbReference type="GO" id="GO:0003676">
    <property type="term" value="F:nucleic acid binding"/>
    <property type="evidence" value="ECO:0007669"/>
    <property type="project" value="InterPro"/>
</dbReference>
<dbReference type="AlphaFoldDB" id="A0A9Q1FSQ1"/>
<evidence type="ECO:0000313" key="2">
    <source>
        <dbReference type="EMBL" id="KAJ8365398.1"/>
    </source>
</evidence>